<keyword evidence="4" id="KW-0804">Transcription</keyword>
<dbReference type="Proteomes" id="UP000536179">
    <property type="component" value="Unassembled WGS sequence"/>
</dbReference>
<reference evidence="5 6" key="1">
    <citation type="submission" date="2020-08" db="EMBL/GenBank/DDBJ databases">
        <title>Genomic Encyclopedia of Type Strains, Phase III (KMG-III): the genomes of soil and plant-associated and newly described type strains.</title>
        <authorList>
            <person name="Whitman W."/>
        </authorList>
    </citation>
    <scope>NUCLEOTIDE SEQUENCE [LARGE SCALE GENOMIC DNA]</scope>
    <source>
        <strain evidence="5 6">CECT 8075</strain>
    </source>
</reference>
<dbReference type="GO" id="GO:0003677">
    <property type="term" value="F:DNA binding"/>
    <property type="evidence" value="ECO:0007669"/>
    <property type="project" value="UniProtKB-KW"/>
</dbReference>
<evidence type="ECO:0000256" key="1">
    <source>
        <dbReference type="ARBA" id="ARBA00011046"/>
    </source>
</evidence>
<comment type="caution">
    <text evidence="5">The sequence shown here is derived from an EMBL/GenBank/DDBJ whole genome shotgun (WGS) entry which is preliminary data.</text>
</comment>
<keyword evidence="3" id="KW-0238">DNA-binding</keyword>
<keyword evidence="2" id="KW-0805">Transcription regulation</keyword>
<dbReference type="RefSeq" id="WP_184306663.1">
    <property type="nucleotide sequence ID" value="NZ_JACHXU010000016.1"/>
</dbReference>
<dbReference type="InterPro" id="IPR005650">
    <property type="entry name" value="BlaI_family"/>
</dbReference>
<dbReference type="Pfam" id="PF03965">
    <property type="entry name" value="Penicillinase_R"/>
    <property type="match status" value="1"/>
</dbReference>
<organism evidence="5 6">
    <name type="scientific">Aporhodopirellula rubra</name>
    <dbReference type="NCBI Taxonomy" id="980271"/>
    <lineage>
        <taxon>Bacteria</taxon>
        <taxon>Pseudomonadati</taxon>
        <taxon>Planctomycetota</taxon>
        <taxon>Planctomycetia</taxon>
        <taxon>Pirellulales</taxon>
        <taxon>Pirellulaceae</taxon>
        <taxon>Aporhodopirellula</taxon>
    </lineage>
</organism>
<evidence type="ECO:0000256" key="2">
    <source>
        <dbReference type="ARBA" id="ARBA00023015"/>
    </source>
</evidence>
<dbReference type="InterPro" id="IPR036388">
    <property type="entry name" value="WH-like_DNA-bd_sf"/>
</dbReference>
<dbReference type="PIRSF" id="PIRSF019455">
    <property type="entry name" value="CopR_AtkY"/>
    <property type="match status" value="1"/>
</dbReference>
<evidence type="ECO:0000313" key="5">
    <source>
        <dbReference type="EMBL" id="MBB3208480.1"/>
    </source>
</evidence>
<accession>A0A7W5H7X4</accession>
<gene>
    <name evidence="5" type="ORF">FHS27_004309</name>
</gene>
<sequence>MARTKKLFELTKCEAEVMDVVWDKGSVTVNDVVDTIDRELAYTTVLTTMKILEDKKIVKRGKKIGRAFTYTAKVSRDEVRHGMLKSLADQLFGGSTRSLVLSLLQSDAVTADDIEAVKKAASKLENS</sequence>
<evidence type="ECO:0000256" key="4">
    <source>
        <dbReference type="ARBA" id="ARBA00023163"/>
    </source>
</evidence>
<evidence type="ECO:0000256" key="3">
    <source>
        <dbReference type="ARBA" id="ARBA00023125"/>
    </source>
</evidence>
<dbReference type="Gene3D" id="1.10.10.10">
    <property type="entry name" value="Winged helix-like DNA-binding domain superfamily/Winged helix DNA-binding domain"/>
    <property type="match status" value="1"/>
</dbReference>
<dbReference type="EMBL" id="JACHXU010000016">
    <property type="protein sequence ID" value="MBB3208480.1"/>
    <property type="molecule type" value="Genomic_DNA"/>
</dbReference>
<dbReference type="InterPro" id="IPR036390">
    <property type="entry name" value="WH_DNA-bd_sf"/>
</dbReference>
<dbReference type="Gene3D" id="1.10.4040.10">
    <property type="entry name" value="Penicillinase repressor domain"/>
    <property type="match status" value="1"/>
</dbReference>
<proteinExistence type="inferred from homology"/>
<dbReference type="AlphaFoldDB" id="A0A7W5H7X4"/>
<keyword evidence="6" id="KW-1185">Reference proteome</keyword>
<dbReference type="GO" id="GO:0045892">
    <property type="term" value="P:negative regulation of DNA-templated transcription"/>
    <property type="evidence" value="ECO:0007669"/>
    <property type="project" value="InterPro"/>
</dbReference>
<evidence type="ECO:0000313" key="6">
    <source>
        <dbReference type="Proteomes" id="UP000536179"/>
    </source>
</evidence>
<dbReference type="SUPFAM" id="SSF46785">
    <property type="entry name" value="Winged helix' DNA-binding domain"/>
    <property type="match status" value="1"/>
</dbReference>
<protein>
    <submittedName>
        <fullName evidence="5">Putative transcriptional regulator</fullName>
    </submittedName>
</protein>
<name>A0A7W5H7X4_9BACT</name>
<comment type="similarity">
    <text evidence="1">Belongs to the BlaI transcriptional regulatory family.</text>
</comment>